<reference evidence="3" key="1">
    <citation type="submission" date="2019-03" db="EMBL/GenBank/DDBJ databases">
        <title>Improved annotation for the trematode Fasciola hepatica.</title>
        <authorList>
            <person name="Choi Y.-J."/>
            <person name="Martin J."/>
            <person name="Mitreva M."/>
        </authorList>
    </citation>
    <scope>NUCLEOTIDE SEQUENCE [LARGE SCALE GENOMIC DNA]</scope>
</reference>
<evidence type="ECO:0000256" key="1">
    <source>
        <dbReference type="ARBA" id="ARBA00007797"/>
    </source>
</evidence>
<dbReference type="InterPro" id="IPR027193">
    <property type="entry name" value="Noc4"/>
</dbReference>
<evidence type="ECO:0000313" key="3">
    <source>
        <dbReference type="EMBL" id="THD24901.1"/>
    </source>
</evidence>
<feature type="domain" description="CCAAT-binding factor" evidence="2">
    <location>
        <begin position="193"/>
        <end position="345"/>
    </location>
</feature>
<dbReference type="PANTHER" id="PTHR12455:SF0">
    <property type="entry name" value="NUCLEOLAR COMPLEX PROTEIN 4 HOMOLOG"/>
    <property type="match status" value="1"/>
</dbReference>
<proteinExistence type="inferred from homology"/>
<gene>
    <name evidence="3" type="ORF">D915_004395</name>
</gene>
<dbReference type="GO" id="GO:0030692">
    <property type="term" value="C:Noc4p-Nop14p complex"/>
    <property type="evidence" value="ECO:0007669"/>
    <property type="project" value="TreeGrafter"/>
</dbReference>
<name>A0A4E0REL4_FASHE</name>
<comment type="similarity">
    <text evidence="1">Belongs to the CBF/MAK21 family.</text>
</comment>
<evidence type="ECO:0000259" key="2">
    <source>
        <dbReference type="Pfam" id="PF03914"/>
    </source>
</evidence>
<evidence type="ECO:0000313" key="4">
    <source>
        <dbReference type="Proteomes" id="UP000230066"/>
    </source>
</evidence>
<keyword evidence="4" id="KW-1185">Reference proteome</keyword>
<dbReference type="GO" id="GO:0032040">
    <property type="term" value="C:small-subunit processome"/>
    <property type="evidence" value="ECO:0007669"/>
    <property type="project" value="TreeGrafter"/>
</dbReference>
<dbReference type="EMBL" id="JXXN02001376">
    <property type="protein sequence ID" value="THD24901.1"/>
    <property type="molecule type" value="Genomic_DNA"/>
</dbReference>
<dbReference type="PANTHER" id="PTHR12455">
    <property type="entry name" value="NUCLEOLAR COMPLEX PROTEIN 4"/>
    <property type="match status" value="1"/>
</dbReference>
<sequence length="413" mass="47165">MDEIKRLEGNVTFESLRPLVTTCLVQQSEVAPALLEQVKEVLMYRDVTYYFLRHLNTQFREIANSGVAKPPVFYENSLLLMQLCLNPKVRMKDALGQPIQPKTNLFRYTRFSNLKHEFTQVWLRFFEAHVPDSQMIKAVQVLGDGVLHRLSEIRLFADYVIPIFDPLESVENSPSIPTTWSRAVTRTVIGLIHRGGLNYPRLYPRLYELLDESLFICPEVERFLVDLDTCLSSLHLAAHIVAAFLKRLSQLALISPLRLTPAFLLLVRNGLKRHTNCSLLVHRRKRHHPKFENSQTEDGEAVSQSIGDPYQWDPKNLTSSGATESSLWEVASLQHHYAFEVARLAHQICHPKPNDPVDSTTPGELINAQDKLIVESSKTVRSCLRMLTQSNSEFPQLDNMVGWVDDLDPDTVT</sequence>
<dbReference type="Proteomes" id="UP000230066">
    <property type="component" value="Unassembled WGS sequence"/>
</dbReference>
<dbReference type="Pfam" id="PF03914">
    <property type="entry name" value="CBF"/>
    <property type="match status" value="1"/>
</dbReference>
<dbReference type="GO" id="GO:0042254">
    <property type="term" value="P:ribosome biogenesis"/>
    <property type="evidence" value="ECO:0007669"/>
    <property type="project" value="InterPro"/>
</dbReference>
<accession>A0A4E0REL4</accession>
<dbReference type="InterPro" id="IPR005612">
    <property type="entry name" value="CCAAT-binding_factor"/>
</dbReference>
<organism evidence="3 4">
    <name type="scientific">Fasciola hepatica</name>
    <name type="common">Liver fluke</name>
    <dbReference type="NCBI Taxonomy" id="6192"/>
    <lineage>
        <taxon>Eukaryota</taxon>
        <taxon>Metazoa</taxon>
        <taxon>Spiralia</taxon>
        <taxon>Lophotrochozoa</taxon>
        <taxon>Platyhelminthes</taxon>
        <taxon>Trematoda</taxon>
        <taxon>Digenea</taxon>
        <taxon>Plagiorchiida</taxon>
        <taxon>Echinostomata</taxon>
        <taxon>Echinostomatoidea</taxon>
        <taxon>Fasciolidae</taxon>
        <taxon>Fasciola</taxon>
    </lineage>
</organism>
<dbReference type="AlphaFoldDB" id="A0A4E0REL4"/>
<protein>
    <submittedName>
        <fullName evidence="3">Nucleolar complex protein 4</fullName>
    </submittedName>
</protein>
<comment type="caution">
    <text evidence="3">The sequence shown here is derived from an EMBL/GenBank/DDBJ whole genome shotgun (WGS) entry which is preliminary data.</text>
</comment>